<dbReference type="InterPro" id="IPR044946">
    <property type="entry name" value="Restrct_endonuc_typeI_TRD_sf"/>
</dbReference>
<name>A0A379AVT8_AVIGA</name>
<proteinExistence type="inferred from homology"/>
<dbReference type="CDD" id="cd17524">
    <property type="entry name" value="RMtype1_S_EcoUTORF5051P-TRD2-CR2_like"/>
    <property type="match status" value="1"/>
</dbReference>
<evidence type="ECO:0000256" key="2">
    <source>
        <dbReference type="ARBA" id="ARBA00022747"/>
    </source>
</evidence>
<evidence type="ECO:0000256" key="3">
    <source>
        <dbReference type="ARBA" id="ARBA00023125"/>
    </source>
</evidence>
<organism evidence="6 8">
    <name type="scientific">Avibacterium gallinarum</name>
    <name type="common">Pasteurella gallinarum</name>
    <dbReference type="NCBI Taxonomy" id="755"/>
    <lineage>
        <taxon>Bacteria</taxon>
        <taxon>Pseudomonadati</taxon>
        <taxon>Pseudomonadota</taxon>
        <taxon>Gammaproteobacteria</taxon>
        <taxon>Pasteurellales</taxon>
        <taxon>Pasteurellaceae</taxon>
        <taxon>Avibacterium</taxon>
    </lineage>
</organism>
<dbReference type="InterPro" id="IPR000055">
    <property type="entry name" value="Restrct_endonuc_typeI_TRD"/>
</dbReference>
<reference evidence="7 9" key="2">
    <citation type="submission" date="2019-03" db="EMBL/GenBank/DDBJ databases">
        <title>Genomic Encyclopedia of Type Strains, Phase IV (KMG-IV): sequencing the most valuable type-strain genomes for metagenomic binning, comparative biology and taxonomic classification.</title>
        <authorList>
            <person name="Goeker M."/>
        </authorList>
    </citation>
    <scope>NUCLEOTIDE SEQUENCE [LARGE SCALE GENOMIC DNA]</scope>
    <source>
        <strain evidence="7 9">DSM 17481</strain>
    </source>
</reference>
<reference evidence="6 8" key="1">
    <citation type="submission" date="2018-06" db="EMBL/GenBank/DDBJ databases">
        <authorList>
            <consortium name="Pathogen Informatics"/>
            <person name="Doyle S."/>
        </authorList>
    </citation>
    <scope>NUCLEOTIDE SEQUENCE [LARGE SCALE GENOMIC DNA]</scope>
    <source>
        <strain evidence="6 8">NCTC11188</strain>
    </source>
</reference>
<dbReference type="AlphaFoldDB" id="A0A379AVT8"/>
<dbReference type="EMBL" id="UGSQ01000003">
    <property type="protein sequence ID" value="SUB26323.1"/>
    <property type="molecule type" value="Genomic_DNA"/>
</dbReference>
<dbReference type="Pfam" id="PF01420">
    <property type="entry name" value="Methylase_S"/>
    <property type="match status" value="1"/>
</dbReference>
<comment type="similarity">
    <text evidence="1">Belongs to the type-I restriction system S methylase family.</text>
</comment>
<dbReference type="Proteomes" id="UP000255113">
    <property type="component" value="Unassembled WGS sequence"/>
</dbReference>
<evidence type="ECO:0000313" key="7">
    <source>
        <dbReference type="EMBL" id="TDP28894.1"/>
    </source>
</evidence>
<feature type="domain" description="Type I restriction modification DNA specificity" evidence="5">
    <location>
        <begin position="284"/>
        <end position="440"/>
    </location>
</feature>
<keyword evidence="9" id="KW-1185">Reference proteome</keyword>
<evidence type="ECO:0000259" key="5">
    <source>
        <dbReference type="Pfam" id="PF01420"/>
    </source>
</evidence>
<dbReference type="SUPFAM" id="SSF116734">
    <property type="entry name" value="DNA methylase specificity domain"/>
    <property type="match status" value="2"/>
</dbReference>
<evidence type="ECO:0000256" key="4">
    <source>
        <dbReference type="SAM" id="Coils"/>
    </source>
</evidence>
<evidence type="ECO:0000313" key="6">
    <source>
        <dbReference type="EMBL" id="SUB26323.1"/>
    </source>
</evidence>
<accession>A0A379AVT8</accession>
<dbReference type="Proteomes" id="UP000294683">
    <property type="component" value="Unassembled WGS sequence"/>
</dbReference>
<dbReference type="REBASE" id="375954">
    <property type="entry name" value="S.Aga11188IV"/>
</dbReference>
<keyword evidence="3" id="KW-0238">DNA-binding</keyword>
<dbReference type="GO" id="GO:0009307">
    <property type="term" value="P:DNA restriction-modification system"/>
    <property type="evidence" value="ECO:0007669"/>
    <property type="project" value="UniProtKB-KW"/>
</dbReference>
<evidence type="ECO:0000313" key="9">
    <source>
        <dbReference type="Proteomes" id="UP000294683"/>
    </source>
</evidence>
<evidence type="ECO:0000313" key="8">
    <source>
        <dbReference type="Proteomes" id="UP000255113"/>
    </source>
</evidence>
<gene>
    <name evidence="6" type="primary">hsdS</name>
    <name evidence="7" type="ORF">EV689_104159</name>
    <name evidence="6" type="ORF">NCTC11188_00670</name>
</gene>
<dbReference type="Gene3D" id="3.90.220.20">
    <property type="entry name" value="DNA methylase specificity domains"/>
    <property type="match status" value="2"/>
</dbReference>
<evidence type="ECO:0000256" key="1">
    <source>
        <dbReference type="ARBA" id="ARBA00010923"/>
    </source>
</evidence>
<dbReference type="EMBL" id="SNXJ01000004">
    <property type="protein sequence ID" value="TDP28894.1"/>
    <property type="molecule type" value="Genomic_DNA"/>
</dbReference>
<dbReference type="InterPro" id="IPR052021">
    <property type="entry name" value="Type-I_RS_S_subunit"/>
</dbReference>
<protein>
    <submittedName>
        <fullName evidence="6">Type I restriction enzyme EcoKI specificity protein</fullName>
    </submittedName>
    <submittedName>
        <fullName evidence="7">Type I restriction enzyme S subunit</fullName>
    </submittedName>
</protein>
<dbReference type="PANTHER" id="PTHR30408:SF12">
    <property type="entry name" value="TYPE I RESTRICTION ENZYME MJAVIII SPECIFICITY SUBUNIT"/>
    <property type="match status" value="1"/>
</dbReference>
<feature type="coiled-coil region" evidence="4">
    <location>
        <begin position="414"/>
        <end position="445"/>
    </location>
</feature>
<keyword evidence="2" id="KW-0680">Restriction system</keyword>
<keyword evidence="4" id="KW-0175">Coiled coil</keyword>
<dbReference type="GO" id="GO:0003677">
    <property type="term" value="F:DNA binding"/>
    <property type="evidence" value="ECO:0007669"/>
    <property type="project" value="UniProtKB-KW"/>
</dbReference>
<dbReference type="PANTHER" id="PTHR30408">
    <property type="entry name" value="TYPE-1 RESTRICTION ENZYME ECOKI SPECIFICITY PROTEIN"/>
    <property type="match status" value="1"/>
</dbReference>
<sequence length="456" mass="52168">MEGLEVKEVSFSKTLTNKDFRFDTDFWTKEPILNPKLDYRKIGECLKTSQYGISIEMNENGIGVPIYRMNEIHNMMCDFSVSKYAGITNSEFKIFELKDRDVLFNRTNSFEWVGRTGIYYKQMNKDFVFASYLVRFVPDENIILPEYLTAYLNSKYGVWDLKRRARQSINQTNINPEEVKESFIPILPMAFQLKLKAKFEQARDNLIQSELSYKQAETLLLETLGLQDFQAKEQAVNIKSFSETFGLSGRLDAEFYQEKYESYKTKIEAYSNGFETVKNACKLKDGNFNPKEDNSYHYIELSNIGNSGEITGSTVDLGIDLPSRARRKVTKNDVIISSVEGSLASCAIVSEEYDQAICSTGFYVISSDKINSETLLVLFKSEPLQQLLKQGCSGTILTAINKEEFLNIPLPLIDKEIQTEIAQLIQQSNQLRKESKNLLEQAKLTVENAIMGEMIN</sequence>